<evidence type="ECO:0000313" key="7">
    <source>
        <dbReference type="Proteomes" id="UP001165653"/>
    </source>
</evidence>
<dbReference type="PANTHER" id="PTHR30346:SF28">
    <property type="entry name" value="HTH-TYPE TRANSCRIPTIONAL REGULATOR CYNR"/>
    <property type="match status" value="1"/>
</dbReference>
<gene>
    <name evidence="6" type="ORF">OJ996_17240</name>
</gene>
<protein>
    <submittedName>
        <fullName evidence="6">LysR family transcriptional regulator</fullName>
    </submittedName>
</protein>
<comment type="caution">
    <text evidence="6">The sequence shown here is derived from an EMBL/GenBank/DDBJ whole genome shotgun (WGS) entry which is preliminary data.</text>
</comment>
<name>A0ABT3G665_9BACT</name>
<evidence type="ECO:0000256" key="4">
    <source>
        <dbReference type="ARBA" id="ARBA00023163"/>
    </source>
</evidence>
<dbReference type="InterPro" id="IPR036388">
    <property type="entry name" value="WH-like_DNA-bd_sf"/>
</dbReference>
<evidence type="ECO:0000256" key="1">
    <source>
        <dbReference type="ARBA" id="ARBA00009437"/>
    </source>
</evidence>
<dbReference type="RefSeq" id="WP_264514882.1">
    <property type="nucleotide sequence ID" value="NZ_JAPDDR010000009.1"/>
</dbReference>
<evidence type="ECO:0000313" key="6">
    <source>
        <dbReference type="EMBL" id="MCW1915334.1"/>
    </source>
</evidence>
<dbReference type="Gene3D" id="3.40.190.10">
    <property type="entry name" value="Periplasmic binding protein-like II"/>
    <property type="match status" value="2"/>
</dbReference>
<dbReference type="PROSITE" id="PS50931">
    <property type="entry name" value="HTH_LYSR"/>
    <property type="match status" value="1"/>
</dbReference>
<dbReference type="InterPro" id="IPR005119">
    <property type="entry name" value="LysR_subst-bd"/>
</dbReference>
<keyword evidence="2" id="KW-0805">Transcription regulation</keyword>
<keyword evidence="4" id="KW-0804">Transcription</keyword>
<reference evidence="6" key="1">
    <citation type="submission" date="2022-10" db="EMBL/GenBank/DDBJ databases">
        <title>Luteolibacter sp. GHJ8, whole genome shotgun sequencing project.</title>
        <authorList>
            <person name="Zhao G."/>
            <person name="Shen L."/>
        </authorList>
    </citation>
    <scope>NUCLEOTIDE SEQUENCE</scope>
    <source>
        <strain evidence="6">GHJ8</strain>
    </source>
</reference>
<dbReference type="InterPro" id="IPR036390">
    <property type="entry name" value="WH_DNA-bd_sf"/>
</dbReference>
<dbReference type="Gene3D" id="1.10.10.10">
    <property type="entry name" value="Winged helix-like DNA-binding domain superfamily/Winged helix DNA-binding domain"/>
    <property type="match status" value="1"/>
</dbReference>
<dbReference type="EMBL" id="JAPDDR010000009">
    <property type="protein sequence ID" value="MCW1915334.1"/>
    <property type="molecule type" value="Genomic_DNA"/>
</dbReference>
<accession>A0ABT3G665</accession>
<dbReference type="PANTHER" id="PTHR30346">
    <property type="entry name" value="TRANSCRIPTIONAL DUAL REGULATOR HCAR-RELATED"/>
    <property type="match status" value="1"/>
</dbReference>
<dbReference type="CDD" id="cd08414">
    <property type="entry name" value="PBP2_LTTR_aromatics_like"/>
    <property type="match status" value="1"/>
</dbReference>
<dbReference type="SUPFAM" id="SSF46785">
    <property type="entry name" value="Winged helix' DNA-binding domain"/>
    <property type="match status" value="1"/>
</dbReference>
<feature type="domain" description="HTH lysR-type" evidence="5">
    <location>
        <begin position="1"/>
        <end position="57"/>
    </location>
</feature>
<dbReference type="SUPFAM" id="SSF53850">
    <property type="entry name" value="Periplasmic binding protein-like II"/>
    <property type="match status" value="1"/>
</dbReference>
<evidence type="ECO:0000256" key="2">
    <source>
        <dbReference type="ARBA" id="ARBA00023015"/>
    </source>
</evidence>
<comment type="similarity">
    <text evidence="1">Belongs to the LysR transcriptional regulatory family.</text>
</comment>
<organism evidence="6 7">
    <name type="scientific">Luteolibacter rhizosphaerae</name>
    <dbReference type="NCBI Taxonomy" id="2989719"/>
    <lineage>
        <taxon>Bacteria</taxon>
        <taxon>Pseudomonadati</taxon>
        <taxon>Verrucomicrobiota</taxon>
        <taxon>Verrucomicrobiia</taxon>
        <taxon>Verrucomicrobiales</taxon>
        <taxon>Verrucomicrobiaceae</taxon>
        <taxon>Luteolibacter</taxon>
    </lineage>
</organism>
<dbReference type="Pfam" id="PF03466">
    <property type="entry name" value="LysR_substrate"/>
    <property type="match status" value="1"/>
</dbReference>
<keyword evidence="3" id="KW-0238">DNA-binding</keyword>
<evidence type="ECO:0000259" key="5">
    <source>
        <dbReference type="PROSITE" id="PS50931"/>
    </source>
</evidence>
<dbReference type="Proteomes" id="UP001165653">
    <property type="component" value="Unassembled WGS sequence"/>
</dbReference>
<sequence>MLLQIRSFLTVVEEGSLHRAAARLNISQSALSRQVQALEHELGGPLLERSSTGVMPTIGGRALVKRMASFLANYDANLQAVRRIIRGDAGELRIGYLASAFHEHLEPSLRKLRRLYPDTKVKLLDLFPGEQITALRKGEIDLAFLEGSAALSRRDFQMKKVAVLRCFVSLPEDHPLASKKKVKIAELRTETFIVGSENEVPGIRSRLVRFCRLHGNFTPKMIEIPGGIAEGFSAVANDGAVALLPAIFRRHKRPGMILVPIADPGATWEMVVAWQKSHNAESLLALVDALPSAE</sequence>
<dbReference type="PRINTS" id="PR00039">
    <property type="entry name" value="HTHLYSR"/>
</dbReference>
<keyword evidence="7" id="KW-1185">Reference proteome</keyword>
<proteinExistence type="inferred from homology"/>
<dbReference type="InterPro" id="IPR000847">
    <property type="entry name" value="LysR_HTH_N"/>
</dbReference>
<evidence type="ECO:0000256" key="3">
    <source>
        <dbReference type="ARBA" id="ARBA00023125"/>
    </source>
</evidence>
<dbReference type="Pfam" id="PF00126">
    <property type="entry name" value="HTH_1"/>
    <property type="match status" value="1"/>
</dbReference>